<dbReference type="AlphaFoldDB" id="A0A6A5G538"/>
<dbReference type="Proteomes" id="UP000483820">
    <property type="component" value="Chromosome V"/>
</dbReference>
<reference evidence="2 3" key="1">
    <citation type="submission" date="2019-12" db="EMBL/GenBank/DDBJ databases">
        <title>Chromosome-level assembly of the Caenorhabditis remanei genome.</title>
        <authorList>
            <person name="Teterina A.A."/>
            <person name="Willis J.H."/>
            <person name="Phillips P.C."/>
        </authorList>
    </citation>
    <scope>NUCLEOTIDE SEQUENCE [LARGE SCALE GENOMIC DNA]</scope>
    <source>
        <strain evidence="2 3">PX506</strain>
        <tissue evidence="2">Whole organism</tissue>
    </source>
</reference>
<accession>A0A6A5G538</accession>
<feature type="transmembrane region" description="Helical" evidence="1">
    <location>
        <begin position="21"/>
        <end position="40"/>
    </location>
</feature>
<feature type="transmembrane region" description="Helical" evidence="1">
    <location>
        <begin position="505"/>
        <end position="525"/>
    </location>
</feature>
<sequence length="738" mass="85602">MAEEEEEWPFINHYFIKCSRLVGFIATLVFLAVVLSTHHFSPKKFVFDAKNLECEPAEYKEDVMMDIIDFKKIFHRGDRTYSKFQLVEYVLDGVMPVDNNNPDKKSRMRQPNRTEIPVFINPGYGDSMDSHLALARITTDLTMAKNYRFRFYSLYPNQEAAHWSSTHYLYMRTFSEYSHFHLEKLYPKSRIIQICHLFGGDLGVRSAMEQYYARTRGIMTNTETGNLPDLFIRESAPHTLPGYYGTDIQSSIRANLRDWVEFKTRFSLGMISFDAGYDDTAVDTSWLKGKDIDRIPVWTIDGVPDTGLSAQKMLTCKPFLNQIADLLISYAEKDPDETGDSVAKAFYKKWERKMQETVPIEWKKENYDFVIRSGEKYEFVVNGARWIDVSLQRTENIWLNIKGSCLSSATLIRQNKFIRRKEGSIHFEFGIFQTKQFEDIKLLLESSSECNVEIETTPSWVAYTQRFYHSVVTDPHYFWVGAQIVSTYLFMLESEKRSFRMEHQFYCYISFIAAVLYQIFGTFGMNHSGAGMALGAGFAMSIYYVFSMIDQFFFNMYLRRNLDSYTSEHLRNVFFTYTLIACAGFLYSPAVGACVITVLIGVSSRLFLIIPLILTYLPNFYAAYDSVFTPGSQNFHVGTAPIVLIYSLVGIVANIRKVANKMRPPPRTFLRNLAYFCFFVQCCTANALLETHYSIGFALLSYSQYARNYVPVALQERRLDLDELEREYEELDEEDEEV</sequence>
<dbReference type="GeneID" id="9810089"/>
<keyword evidence="1" id="KW-0812">Transmembrane</keyword>
<dbReference type="KEGG" id="crq:GCK72_016674"/>
<evidence type="ECO:0000256" key="1">
    <source>
        <dbReference type="SAM" id="Phobius"/>
    </source>
</evidence>
<evidence type="ECO:0000313" key="3">
    <source>
        <dbReference type="Proteomes" id="UP000483820"/>
    </source>
</evidence>
<evidence type="ECO:0000313" key="2">
    <source>
        <dbReference type="EMBL" id="KAF1750128.1"/>
    </source>
</evidence>
<organism evidence="2 3">
    <name type="scientific">Caenorhabditis remanei</name>
    <name type="common">Caenorhabditis vulgaris</name>
    <dbReference type="NCBI Taxonomy" id="31234"/>
    <lineage>
        <taxon>Eukaryota</taxon>
        <taxon>Metazoa</taxon>
        <taxon>Ecdysozoa</taxon>
        <taxon>Nematoda</taxon>
        <taxon>Chromadorea</taxon>
        <taxon>Rhabditida</taxon>
        <taxon>Rhabditina</taxon>
        <taxon>Rhabditomorpha</taxon>
        <taxon>Rhabditoidea</taxon>
        <taxon>Rhabditidae</taxon>
        <taxon>Peloderinae</taxon>
        <taxon>Caenorhabditis</taxon>
    </lineage>
</organism>
<keyword evidence="1" id="KW-0472">Membrane</keyword>
<keyword evidence="1" id="KW-1133">Transmembrane helix</keyword>
<dbReference type="CTD" id="9810089"/>
<name>A0A6A5G538_CAERE</name>
<feature type="transmembrane region" description="Helical" evidence="1">
    <location>
        <begin position="531"/>
        <end position="553"/>
    </location>
</feature>
<feature type="transmembrane region" description="Helical" evidence="1">
    <location>
        <begin position="574"/>
        <end position="600"/>
    </location>
</feature>
<dbReference type="EMBL" id="WUAV01000005">
    <property type="protein sequence ID" value="KAF1750128.1"/>
    <property type="molecule type" value="Genomic_DNA"/>
</dbReference>
<gene>
    <name evidence="2" type="ORF">GCK72_016674</name>
</gene>
<proteinExistence type="predicted"/>
<feature type="transmembrane region" description="Helical" evidence="1">
    <location>
        <begin position="635"/>
        <end position="653"/>
    </location>
</feature>
<dbReference type="RefSeq" id="XP_053580537.1">
    <property type="nucleotide sequence ID" value="XM_053731624.1"/>
</dbReference>
<feature type="transmembrane region" description="Helical" evidence="1">
    <location>
        <begin position="606"/>
        <end position="623"/>
    </location>
</feature>
<comment type="caution">
    <text evidence="2">The sequence shown here is derived from an EMBL/GenBank/DDBJ whole genome shotgun (WGS) entry which is preliminary data.</text>
</comment>
<protein>
    <submittedName>
        <fullName evidence="2">Uncharacterized protein</fullName>
    </submittedName>
</protein>